<dbReference type="EMBL" id="CP063409">
    <property type="protein sequence ID" value="QSZ35254.1"/>
    <property type="molecule type" value="Genomic_DNA"/>
</dbReference>
<keyword evidence="2" id="KW-1185">Reference proteome</keyword>
<dbReference type="Proteomes" id="UP000672032">
    <property type="component" value="Chromosome 5"/>
</dbReference>
<reference evidence="1" key="1">
    <citation type="submission" date="2020-10" db="EMBL/GenBank/DDBJ databases">
        <title>Genome Sequence of Monilinia vaccinii-corymbosi Sheds Light on Mummy Berry Disease Infection of Blueberry and Mating Type.</title>
        <authorList>
            <person name="Yow A.G."/>
            <person name="Zhang Y."/>
            <person name="Bansal K."/>
            <person name="Eacker S.M."/>
            <person name="Sullivan S."/>
            <person name="Liachko I."/>
            <person name="Cubeta M.A."/>
            <person name="Rollins J.A."/>
            <person name="Ashrafi H."/>
        </authorList>
    </citation>
    <scope>NUCLEOTIDE SEQUENCE</scope>
    <source>
        <strain evidence="1">RL-1</strain>
    </source>
</reference>
<evidence type="ECO:0000313" key="2">
    <source>
        <dbReference type="Proteomes" id="UP000672032"/>
    </source>
</evidence>
<sequence length="229" mass="25227">MTQTDLMRTGFVFGTLEGWWLSTEEFRPDGPCVSEETWNMILTQNGFSGVDLLIRDTNDPTYHEYSVMVSTQMKKILKSQGQKAACLRLGIMSDIGIISENPEMFENRDHMVETASVIEVEFLALFDHYCNPNNPLGPLTPQESLPMIGLLTPSQFLSQGLEALPWAQTPTFSTHAYIGLGDTLPTSAKATHIDFGAQPRAVESADQAKEVVLTAVAMKLAKALGIDLD</sequence>
<gene>
    <name evidence="1" type="ORF">DSL72_008123</name>
</gene>
<protein>
    <submittedName>
        <fullName evidence="1">Uncharacterized protein</fullName>
    </submittedName>
</protein>
<name>A0A8A3PJU9_9HELO</name>
<organism evidence="1 2">
    <name type="scientific">Monilinia vaccinii-corymbosi</name>
    <dbReference type="NCBI Taxonomy" id="61207"/>
    <lineage>
        <taxon>Eukaryota</taxon>
        <taxon>Fungi</taxon>
        <taxon>Dikarya</taxon>
        <taxon>Ascomycota</taxon>
        <taxon>Pezizomycotina</taxon>
        <taxon>Leotiomycetes</taxon>
        <taxon>Helotiales</taxon>
        <taxon>Sclerotiniaceae</taxon>
        <taxon>Monilinia</taxon>
    </lineage>
</organism>
<evidence type="ECO:0000313" key="1">
    <source>
        <dbReference type="EMBL" id="QSZ35254.1"/>
    </source>
</evidence>
<dbReference type="AlphaFoldDB" id="A0A8A3PJU9"/>
<accession>A0A8A3PJU9</accession>
<dbReference type="OrthoDB" id="329835at2759"/>
<proteinExistence type="predicted"/>